<dbReference type="Pfam" id="PF01408">
    <property type="entry name" value="GFO_IDH_MocA"/>
    <property type="match status" value="1"/>
</dbReference>
<dbReference type="SUPFAM" id="SSF55347">
    <property type="entry name" value="Glyceraldehyde-3-phosphate dehydrogenase-like, C-terminal domain"/>
    <property type="match status" value="1"/>
</dbReference>
<keyword evidence="2" id="KW-0614">Plasmid</keyword>
<dbReference type="InterPro" id="IPR036291">
    <property type="entry name" value="NAD(P)-bd_dom_sf"/>
</dbReference>
<dbReference type="AlphaFoldDB" id="A0AAU8BRC7"/>
<evidence type="ECO:0000313" key="2">
    <source>
        <dbReference type="EMBL" id="XCD19270.1"/>
    </source>
</evidence>
<geneLocation type="plasmid" evidence="2">
    <name>p1</name>
</geneLocation>
<organism evidence="2">
    <name type="scientific">Vibrio chaetopteri</name>
    <dbReference type="NCBI Taxonomy" id="3016528"/>
    <lineage>
        <taxon>Bacteria</taxon>
        <taxon>Pseudomonadati</taxon>
        <taxon>Pseudomonadota</taxon>
        <taxon>Gammaproteobacteria</taxon>
        <taxon>Vibrionales</taxon>
        <taxon>Vibrionaceae</taxon>
        <taxon>Vibrio</taxon>
    </lineage>
</organism>
<dbReference type="Gene3D" id="3.40.50.720">
    <property type="entry name" value="NAD(P)-binding Rossmann-like Domain"/>
    <property type="match status" value="1"/>
</dbReference>
<dbReference type="Gene3D" id="3.30.360.10">
    <property type="entry name" value="Dihydrodipicolinate Reductase, domain 2"/>
    <property type="match status" value="1"/>
</dbReference>
<dbReference type="GO" id="GO:0000166">
    <property type="term" value="F:nucleotide binding"/>
    <property type="evidence" value="ECO:0007669"/>
    <property type="project" value="InterPro"/>
</dbReference>
<dbReference type="KEGG" id="vck:PG915_24235"/>
<name>A0AAU8BRC7_9VIBR</name>
<dbReference type="InterPro" id="IPR000683">
    <property type="entry name" value="Gfo/Idh/MocA-like_OxRdtase_N"/>
</dbReference>
<reference evidence="2" key="1">
    <citation type="submission" date="2023-01" db="EMBL/GenBank/DDBJ databases">
        <title>Vibrio sp. CB1-14 genome sequencing.</title>
        <authorList>
            <person name="Otstavnykh N."/>
            <person name="Isaeva M."/>
            <person name="Meleshko D."/>
        </authorList>
    </citation>
    <scope>NUCLEOTIDE SEQUENCE</scope>
    <source>
        <strain evidence="2">CB1-14</strain>
        <plasmid evidence="2">p1</plasmid>
    </source>
</reference>
<sequence>MIKLAIIGTGMMANIIAKEINDGTQELEVYAVLSRTEQKAFLFGERYSIPSDRRYCKALDLFKDEKVEAVYIATPTSEKEHYLSLAIAYGKHVLLEKPIPTSLSALALYEKAKVKDLVVLDATHCVHNVLMQTIHDIASEHVGRVENIEVKFCWPDCETGSNTLNPALEPLGAMGDLGWYTARTLVEFIEDVFDVSSYCVVNERGAVVESRITGYSRAISFTLFASYRGATASQYLFLGGSMGEVIIKDFVMPYWGSFVYGDIQRFSDITVRSGFKPFLEKKKKKAYFSGTQHGNMLLGFSLAIESPQQRERVRKSFEKAIRAALFLEVAHVGAKSIAIKGGA</sequence>
<dbReference type="EMBL" id="CP115922">
    <property type="protein sequence ID" value="XCD19270.1"/>
    <property type="molecule type" value="Genomic_DNA"/>
</dbReference>
<proteinExistence type="predicted"/>
<feature type="domain" description="Gfo/Idh/MocA-like oxidoreductase N-terminal" evidence="1">
    <location>
        <begin position="2"/>
        <end position="117"/>
    </location>
</feature>
<gene>
    <name evidence="2" type="ORF">PG915_24235</name>
</gene>
<dbReference type="PANTHER" id="PTHR46368:SF4">
    <property type="entry name" value="OS10G0403700 PROTEIN"/>
    <property type="match status" value="1"/>
</dbReference>
<dbReference type="RefSeq" id="WP_353500388.1">
    <property type="nucleotide sequence ID" value="NZ_CP115922.1"/>
</dbReference>
<protein>
    <submittedName>
        <fullName evidence="2">Gfo/Idh/MocA family protein</fullName>
    </submittedName>
</protein>
<evidence type="ECO:0000259" key="1">
    <source>
        <dbReference type="Pfam" id="PF01408"/>
    </source>
</evidence>
<dbReference type="PANTHER" id="PTHR46368">
    <property type="match status" value="1"/>
</dbReference>
<accession>A0AAU8BRC7</accession>
<dbReference type="SUPFAM" id="SSF51735">
    <property type="entry name" value="NAD(P)-binding Rossmann-fold domains"/>
    <property type="match status" value="1"/>
</dbReference>